<reference evidence="9 10" key="1">
    <citation type="submission" date="2022-07" db="EMBL/GenBank/DDBJ databases">
        <title>Genome-wide signatures of adaptation to extreme environments.</title>
        <authorList>
            <person name="Cho C.H."/>
            <person name="Yoon H.S."/>
        </authorList>
    </citation>
    <scope>NUCLEOTIDE SEQUENCE [LARGE SCALE GENOMIC DNA]</scope>
    <source>
        <strain evidence="9 10">108.79 E11</strain>
    </source>
</reference>
<dbReference type="Pfam" id="PF00249">
    <property type="entry name" value="Myb_DNA-binding"/>
    <property type="match status" value="1"/>
</dbReference>
<evidence type="ECO:0000256" key="2">
    <source>
        <dbReference type="ARBA" id="ARBA00023015"/>
    </source>
</evidence>
<feature type="domain" description="HTH myb-type" evidence="8">
    <location>
        <begin position="181"/>
        <end position="231"/>
    </location>
</feature>
<name>A0AAV9IBG1_9RHOD</name>
<protein>
    <submittedName>
        <fullName evidence="9">Uncharacterized protein</fullName>
    </submittedName>
</protein>
<dbReference type="Gene3D" id="1.10.10.60">
    <property type="entry name" value="Homeodomain-like"/>
    <property type="match status" value="1"/>
</dbReference>
<evidence type="ECO:0000259" key="7">
    <source>
        <dbReference type="PROSITE" id="PS51293"/>
    </source>
</evidence>
<dbReference type="PANTHER" id="PTHR44042">
    <property type="entry name" value="DUPLICATED HOMEODOMAIN-LIKE SUPERFAMILY PROTEIN-RELATED"/>
    <property type="match status" value="1"/>
</dbReference>
<evidence type="ECO:0000256" key="4">
    <source>
        <dbReference type="ARBA" id="ARBA00023242"/>
    </source>
</evidence>
<dbReference type="InterPro" id="IPR017930">
    <property type="entry name" value="Myb_dom"/>
</dbReference>
<dbReference type="Pfam" id="PF05030">
    <property type="entry name" value="SSXT"/>
    <property type="match status" value="1"/>
</dbReference>
<evidence type="ECO:0000259" key="6">
    <source>
        <dbReference type="PROSITE" id="PS50090"/>
    </source>
</evidence>
<evidence type="ECO:0000256" key="1">
    <source>
        <dbReference type="ARBA" id="ARBA00007945"/>
    </source>
</evidence>
<feature type="domain" description="SANT" evidence="7">
    <location>
        <begin position="181"/>
        <end position="235"/>
    </location>
</feature>
<keyword evidence="4" id="KW-0539">Nucleus</keyword>
<keyword evidence="2" id="KW-0805">Transcription regulation</keyword>
<comment type="caution">
    <text evidence="9">The sequence shown here is derived from an EMBL/GenBank/DDBJ whole genome shotgun (WGS) entry which is preliminary data.</text>
</comment>
<dbReference type="PANTHER" id="PTHR44042:SF67">
    <property type="entry name" value="MYB-LIKE PROTEIN I"/>
    <property type="match status" value="1"/>
</dbReference>
<evidence type="ECO:0000259" key="8">
    <source>
        <dbReference type="PROSITE" id="PS51294"/>
    </source>
</evidence>
<keyword evidence="3" id="KW-0804">Transcription</keyword>
<feature type="region of interest" description="Disordered" evidence="5">
    <location>
        <begin position="151"/>
        <end position="178"/>
    </location>
</feature>
<feature type="compositionally biased region" description="Polar residues" evidence="5">
    <location>
        <begin position="96"/>
        <end position="115"/>
    </location>
</feature>
<sequence>MQRLHDTSGFPTLSEKIDKLLEENHQLIVAALDCQNRGRFQDCLKYQERLQRNLFYLASLADSQMNIMTASYQSAQGSRQDFTPQKIPVPPGSFEGRQQSVGQPANTHTHTSWQQGLIDAPEFPRKMANYRQSSGVPEAANSTPRYVEATNAVSSTSQQGLVEPSGGQNSSSEEKREVRYWTQEEHQRFVEGLSKYQKDGKPDLKAIAEYLGTRTPTQVRSHYQKYILKLKKSQESNSGNQDSV</sequence>
<dbReference type="PROSITE" id="PS51293">
    <property type="entry name" value="SANT"/>
    <property type="match status" value="1"/>
</dbReference>
<dbReference type="InterPro" id="IPR001005">
    <property type="entry name" value="SANT/Myb"/>
</dbReference>
<keyword evidence="10" id="KW-1185">Reference proteome</keyword>
<dbReference type="NCBIfam" id="TIGR01557">
    <property type="entry name" value="myb_SHAQKYF"/>
    <property type="match status" value="1"/>
</dbReference>
<dbReference type="GO" id="GO:0003677">
    <property type="term" value="F:DNA binding"/>
    <property type="evidence" value="ECO:0007669"/>
    <property type="project" value="InterPro"/>
</dbReference>
<evidence type="ECO:0000256" key="3">
    <source>
        <dbReference type="ARBA" id="ARBA00023163"/>
    </source>
</evidence>
<comment type="similarity">
    <text evidence="1">Belongs to the SS18 family.</text>
</comment>
<dbReference type="InterPro" id="IPR009057">
    <property type="entry name" value="Homeodomain-like_sf"/>
</dbReference>
<proteinExistence type="inferred from homology"/>
<dbReference type="InterPro" id="IPR007726">
    <property type="entry name" value="SS18_N"/>
</dbReference>
<dbReference type="Proteomes" id="UP001300502">
    <property type="component" value="Unassembled WGS sequence"/>
</dbReference>
<feature type="region of interest" description="Disordered" evidence="5">
    <location>
        <begin position="93"/>
        <end position="115"/>
    </location>
</feature>
<feature type="compositionally biased region" description="Polar residues" evidence="5">
    <location>
        <begin position="151"/>
        <end position="171"/>
    </location>
</feature>
<dbReference type="CDD" id="cd00167">
    <property type="entry name" value="SANT"/>
    <property type="match status" value="1"/>
</dbReference>
<dbReference type="SUPFAM" id="SSF46689">
    <property type="entry name" value="Homeodomain-like"/>
    <property type="match status" value="1"/>
</dbReference>
<evidence type="ECO:0000313" key="10">
    <source>
        <dbReference type="Proteomes" id="UP001300502"/>
    </source>
</evidence>
<dbReference type="PROSITE" id="PS50090">
    <property type="entry name" value="MYB_LIKE"/>
    <property type="match status" value="1"/>
</dbReference>
<dbReference type="InterPro" id="IPR006447">
    <property type="entry name" value="Myb_dom_plants"/>
</dbReference>
<organism evidence="9 10">
    <name type="scientific">Galdieria yellowstonensis</name>
    <dbReference type="NCBI Taxonomy" id="3028027"/>
    <lineage>
        <taxon>Eukaryota</taxon>
        <taxon>Rhodophyta</taxon>
        <taxon>Bangiophyceae</taxon>
        <taxon>Galdieriales</taxon>
        <taxon>Galdieriaceae</taxon>
        <taxon>Galdieria</taxon>
    </lineage>
</organism>
<feature type="domain" description="Myb-like" evidence="6">
    <location>
        <begin position="173"/>
        <end position="227"/>
    </location>
</feature>
<evidence type="ECO:0000256" key="5">
    <source>
        <dbReference type="SAM" id="MobiDB-lite"/>
    </source>
</evidence>
<dbReference type="PROSITE" id="PS51294">
    <property type="entry name" value="HTH_MYB"/>
    <property type="match status" value="1"/>
</dbReference>
<dbReference type="SMART" id="SM00717">
    <property type="entry name" value="SANT"/>
    <property type="match status" value="1"/>
</dbReference>
<gene>
    <name evidence="9" type="ORF">GAYE_SCF05G2563</name>
</gene>
<dbReference type="EMBL" id="JANCYU010000025">
    <property type="protein sequence ID" value="KAK4524661.1"/>
    <property type="molecule type" value="Genomic_DNA"/>
</dbReference>
<dbReference type="AlphaFoldDB" id="A0AAV9IBG1"/>
<dbReference type="InterPro" id="IPR017884">
    <property type="entry name" value="SANT_dom"/>
</dbReference>
<evidence type="ECO:0000313" key="9">
    <source>
        <dbReference type="EMBL" id="KAK4524661.1"/>
    </source>
</evidence>
<accession>A0AAV9IBG1</accession>